<proteinExistence type="predicted"/>
<dbReference type="EMBL" id="CP039734">
    <property type="protein sequence ID" value="QIR75357.1"/>
    <property type="molecule type" value="Genomic_DNA"/>
</dbReference>
<accession>A0A6G9VR29</accession>
<protein>
    <submittedName>
        <fullName evidence="1">Uncharacterized protein</fullName>
    </submittedName>
</protein>
<evidence type="ECO:0000313" key="1">
    <source>
        <dbReference type="EMBL" id="QIR75357.1"/>
    </source>
</evidence>
<dbReference type="Proteomes" id="UP000502831">
    <property type="component" value="Chromosome"/>
</dbReference>
<reference evidence="1 2" key="1">
    <citation type="journal article" date="2017" name="Environ. Sci. Technol.">
        <title>Organohalide Respiration with Chlorinated Ethenes under Low pH Conditions.</title>
        <authorList>
            <person name="Yang Y."/>
            <person name="Capiro N.L."/>
            <person name="Marcet T.F."/>
            <person name="Yan J."/>
            <person name="Pennell K.D."/>
            <person name="Loffler F.E."/>
        </authorList>
    </citation>
    <scope>NUCLEOTIDE SEQUENCE [LARGE SCALE GENOMIC DNA]</scope>
    <source>
        <strain evidence="1 2">ACSDCE</strain>
    </source>
</reference>
<gene>
    <name evidence="1" type="ORF">FA584_03680</name>
</gene>
<name>A0A6G9VR29_9BACT</name>
<dbReference type="RefSeq" id="WP_167749410.1">
    <property type="nucleotide sequence ID" value="NZ_CP039734.2"/>
</dbReference>
<dbReference type="AlphaFoldDB" id="A0A6G9VR29"/>
<sequence length="130" mass="15126">MNNKIHKTLRIDENLHKLIEAYRSVSKASYNEAIEILVLKGLENTQNLKDMKQLFKDEMKATREEIRNQGNRIAGININLFKFLGRVYSHTYQLYKGVSNFNQEQINQDENLGINKALEALKTTIKDEVN</sequence>
<evidence type="ECO:0000313" key="2">
    <source>
        <dbReference type="Proteomes" id="UP000502831"/>
    </source>
</evidence>
<organism evidence="1 2">
    <name type="scientific">Sulfurospirillum diekertiae</name>
    <dbReference type="NCBI Taxonomy" id="1854492"/>
    <lineage>
        <taxon>Bacteria</taxon>
        <taxon>Pseudomonadati</taxon>
        <taxon>Campylobacterota</taxon>
        <taxon>Epsilonproteobacteria</taxon>
        <taxon>Campylobacterales</taxon>
        <taxon>Sulfurospirillaceae</taxon>
        <taxon>Sulfurospirillum</taxon>
    </lineage>
</organism>